<reference evidence="2" key="2">
    <citation type="journal article" date="2024" name="Plant">
        <title>Genomic evolution and insights into agronomic trait innovations of Sesamum species.</title>
        <authorList>
            <person name="Miao H."/>
            <person name="Wang L."/>
            <person name="Qu L."/>
            <person name="Liu H."/>
            <person name="Sun Y."/>
            <person name="Le M."/>
            <person name="Wang Q."/>
            <person name="Wei S."/>
            <person name="Zheng Y."/>
            <person name="Lin W."/>
            <person name="Duan Y."/>
            <person name="Cao H."/>
            <person name="Xiong S."/>
            <person name="Wang X."/>
            <person name="Wei L."/>
            <person name="Li C."/>
            <person name="Ma Q."/>
            <person name="Ju M."/>
            <person name="Zhao R."/>
            <person name="Li G."/>
            <person name="Mu C."/>
            <person name="Tian Q."/>
            <person name="Mei H."/>
            <person name="Zhang T."/>
            <person name="Gao T."/>
            <person name="Zhang H."/>
        </authorList>
    </citation>
    <scope>NUCLEOTIDE SEQUENCE</scope>
    <source>
        <strain evidence="2">G01</strain>
    </source>
</reference>
<dbReference type="PANTHER" id="PTHR48258">
    <property type="entry name" value="DUF4218 DOMAIN-CONTAINING PROTEIN-RELATED"/>
    <property type="match status" value="1"/>
</dbReference>
<proteinExistence type="predicted"/>
<reference evidence="2" key="1">
    <citation type="submission" date="2020-06" db="EMBL/GenBank/DDBJ databases">
        <authorList>
            <person name="Li T."/>
            <person name="Hu X."/>
            <person name="Zhang T."/>
            <person name="Song X."/>
            <person name="Zhang H."/>
            <person name="Dai N."/>
            <person name="Sheng W."/>
            <person name="Hou X."/>
            <person name="Wei L."/>
        </authorList>
    </citation>
    <scope>NUCLEOTIDE SEQUENCE</scope>
    <source>
        <strain evidence="2">G01</strain>
        <tissue evidence="2">Leaf</tissue>
    </source>
</reference>
<feature type="domain" description="DUF4218" evidence="1">
    <location>
        <begin position="31"/>
        <end position="144"/>
    </location>
</feature>
<gene>
    <name evidence="2" type="ORF">Sangu_0836600</name>
</gene>
<dbReference type="Pfam" id="PF13960">
    <property type="entry name" value="DUF4218"/>
    <property type="match status" value="1"/>
</dbReference>
<sequence>MQKLITIAFREMLLESVWSALTQVNLLFQILCSMTLDVNKVQELEASVAIILCNLEKIFLLSSLDSMEHVIVHLPYEADVEEHVQYKQMYPLERFLRGLKMKVKNKTHVEESILEAYLVKKIGLFTSHYFEPQILCIWNRLSRNDDLAKNDTRI</sequence>
<evidence type="ECO:0000259" key="1">
    <source>
        <dbReference type="Pfam" id="PF13960"/>
    </source>
</evidence>
<accession>A0AAW2PWJ0</accession>
<dbReference type="EMBL" id="JACGWK010000004">
    <property type="protein sequence ID" value="KAL0359872.1"/>
    <property type="molecule type" value="Genomic_DNA"/>
</dbReference>
<name>A0AAW2PWJ0_9LAMI</name>
<dbReference type="PANTHER" id="PTHR48258:SF4">
    <property type="entry name" value="DUF4216 DOMAIN-CONTAINING PROTEIN"/>
    <property type="match status" value="1"/>
</dbReference>
<evidence type="ECO:0000313" key="2">
    <source>
        <dbReference type="EMBL" id="KAL0359872.1"/>
    </source>
</evidence>
<dbReference type="InterPro" id="IPR025452">
    <property type="entry name" value="DUF4218"/>
</dbReference>
<organism evidence="2">
    <name type="scientific">Sesamum angustifolium</name>
    <dbReference type="NCBI Taxonomy" id="2727405"/>
    <lineage>
        <taxon>Eukaryota</taxon>
        <taxon>Viridiplantae</taxon>
        <taxon>Streptophyta</taxon>
        <taxon>Embryophyta</taxon>
        <taxon>Tracheophyta</taxon>
        <taxon>Spermatophyta</taxon>
        <taxon>Magnoliopsida</taxon>
        <taxon>eudicotyledons</taxon>
        <taxon>Gunneridae</taxon>
        <taxon>Pentapetalae</taxon>
        <taxon>asterids</taxon>
        <taxon>lamiids</taxon>
        <taxon>Lamiales</taxon>
        <taxon>Pedaliaceae</taxon>
        <taxon>Sesamum</taxon>
    </lineage>
</organism>
<dbReference type="AlphaFoldDB" id="A0AAW2PWJ0"/>
<comment type="caution">
    <text evidence="2">The sequence shown here is derived from an EMBL/GenBank/DDBJ whole genome shotgun (WGS) entry which is preliminary data.</text>
</comment>
<protein>
    <recommendedName>
        <fullName evidence="1">DUF4218 domain-containing protein</fullName>
    </recommendedName>
</protein>